<gene>
    <name evidence="1" type="ORF">SD10_02900</name>
</gene>
<dbReference type="AlphaFoldDB" id="A0A0E3ZS85"/>
<reference evidence="1 2" key="1">
    <citation type="journal article" date="2014" name="Curr. Microbiol.">
        <title>Spirosoma radiotolerans sp. nov., a gamma-radiation-resistant bacterium isolated from gamma ray-irradiated soil.</title>
        <authorList>
            <person name="Lee J.J."/>
            <person name="Srinivasan S."/>
            <person name="Lim S."/>
            <person name="Joe M."/>
            <person name="Im S."/>
            <person name="Bae S.I."/>
            <person name="Park K.R."/>
            <person name="Han J.H."/>
            <person name="Park S.H."/>
            <person name="Joo B.M."/>
            <person name="Park S.J."/>
            <person name="Kim M.K."/>
        </authorList>
    </citation>
    <scope>NUCLEOTIDE SEQUENCE [LARGE SCALE GENOMIC DNA]</scope>
    <source>
        <strain evidence="1 2">DG5A</strain>
    </source>
</reference>
<name>A0A0E3ZS85_9BACT</name>
<keyword evidence="2" id="KW-1185">Reference proteome</keyword>
<evidence type="ECO:0000313" key="2">
    <source>
        <dbReference type="Proteomes" id="UP000033054"/>
    </source>
</evidence>
<evidence type="ECO:0000313" key="1">
    <source>
        <dbReference type="EMBL" id="AKD54010.1"/>
    </source>
</evidence>
<proteinExistence type="predicted"/>
<dbReference type="EMBL" id="CP010429">
    <property type="protein sequence ID" value="AKD54010.1"/>
    <property type="molecule type" value="Genomic_DNA"/>
</dbReference>
<dbReference type="Proteomes" id="UP000033054">
    <property type="component" value="Chromosome"/>
</dbReference>
<sequence length="92" mass="10371">MVLYYLTWPNGPTDAVEQGAKSAIKEVCAFVLLALIGLNRLPQQKAVQRCLNRNFPLTRIKTFNISQNEVCILTGRFSRSTRTIQSVVWADS</sequence>
<dbReference type="HOGENOM" id="CLU_2411707_0_0_10"/>
<dbReference type="PATRIC" id="fig|1379870.5.peg.640"/>
<organism evidence="1 2">
    <name type="scientific">Spirosoma radiotolerans</name>
    <dbReference type="NCBI Taxonomy" id="1379870"/>
    <lineage>
        <taxon>Bacteria</taxon>
        <taxon>Pseudomonadati</taxon>
        <taxon>Bacteroidota</taxon>
        <taxon>Cytophagia</taxon>
        <taxon>Cytophagales</taxon>
        <taxon>Cytophagaceae</taxon>
        <taxon>Spirosoma</taxon>
    </lineage>
</organism>
<dbReference type="KEGG" id="srd:SD10_02900"/>
<accession>A0A0E3ZS85</accession>
<protein>
    <submittedName>
        <fullName evidence="1">Uncharacterized protein</fullName>
    </submittedName>
</protein>